<evidence type="ECO:0000256" key="1">
    <source>
        <dbReference type="ARBA" id="ARBA00001445"/>
    </source>
</evidence>
<evidence type="ECO:0000256" key="2">
    <source>
        <dbReference type="ARBA" id="ARBA00012652"/>
    </source>
</evidence>
<dbReference type="InterPro" id="IPR016007">
    <property type="entry name" value="Alpha_rhamnosid"/>
</dbReference>
<feature type="compositionally biased region" description="Basic and acidic residues" evidence="4">
    <location>
        <begin position="299"/>
        <end position="315"/>
    </location>
</feature>
<dbReference type="SUPFAM" id="SSF49785">
    <property type="entry name" value="Galactose-binding domain-like"/>
    <property type="match status" value="1"/>
</dbReference>
<feature type="region of interest" description="Disordered" evidence="4">
    <location>
        <begin position="296"/>
        <end position="315"/>
    </location>
</feature>
<dbReference type="Pfam" id="PF17389">
    <property type="entry name" value="Bac_rhamnosid6H"/>
    <property type="match status" value="1"/>
</dbReference>
<dbReference type="InterPro" id="IPR035398">
    <property type="entry name" value="Bac_rhamnosid_C"/>
</dbReference>
<protein>
    <recommendedName>
        <fullName evidence="2">alpha-L-rhamnosidase</fullName>
        <ecNumber evidence="2">3.2.1.40</ecNumber>
    </recommendedName>
</protein>
<keyword evidence="10" id="KW-1185">Reference proteome</keyword>
<comment type="caution">
    <text evidence="9">The sequence shown here is derived from an EMBL/GenBank/DDBJ whole genome shotgun (WGS) entry which is preliminary data.</text>
</comment>
<comment type="catalytic activity">
    <reaction evidence="1">
        <text>Hydrolysis of terminal non-reducing alpha-L-rhamnose residues in alpha-L-rhamnosides.</text>
        <dbReference type="EC" id="3.2.1.40"/>
    </reaction>
</comment>
<reference evidence="9 10" key="1">
    <citation type="submission" date="2020-02" db="EMBL/GenBank/DDBJ databases">
        <title>Draft genome sequence of Limisphaera ngatamarikiensis NGM72.4T, a thermophilic Verrucomicrobia grouped in subdivision 3.</title>
        <authorList>
            <person name="Carere C.R."/>
            <person name="Steen J."/>
            <person name="Hugenholtz P."/>
            <person name="Stott M.B."/>
        </authorList>
    </citation>
    <scope>NUCLEOTIDE SEQUENCE [LARGE SCALE GENOMIC DNA]</scope>
    <source>
        <strain evidence="9 10">NGM72.4</strain>
    </source>
</reference>
<name>A0A6M1RZI0_9BACT</name>
<keyword evidence="3 9" id="KW-0378">Hydrolase</keyword>
<evidence type="ECO:0000259" key="8">
    <source>
        <dbReference type="Pfam" id="PF17390"/>
    </source>
</evidence>
<feature type="domain" description="Alpha-L-rhamnosidase six-hairpin glycosidase" evidence="7">
    <location>
        <begin position="643"/>
        <end position="989"/>
    </location>
</feature>
<evidence type="ECO:0000256" key="4">
    <source>
        <dbReference type="SAM" id="MobiDB-lite"/>
    </source>
</evidence>
<dbReference type="InterPro" id="IPR013737">
    <property type="entry name" value="Bac_rhamnosid_N"/>
</dbReference>
<dbReference type="Pfam" id="PF08531">
    <property type="entry name" value="Bac_rhamnosid_N"/>
    <property type="match status" value="1"/>
</dbReference>
<dbReference type="InterPro" id="IPR035396">
    <property type="entry name" value="Bac_rhamnosid6H"/>
</dbReference>
<dbReference type="GO" id="GO:0005975">
    <property type="term" value="P:carbohydrate metabolic process"/>
    <property type="evidence" value="ECO:0007669"/>
    <property type="project" value="InterPro"/>
</dbReference>
<feature type="domain" description="Bacterial alpha-L-rhamnosidase N-terminal" evidence="6">
    <location>
        <begin position="361"/>
        <end position="530"/>
    </location>
</feature>
<dbReference type="RefSeq" id="WP_165106069.1">
    <property type="nucleotide sequence ID" value="NZ_JAAKYA010000022.1"/>
</dbReference>
<organism evidence="9 10">
    <name type="scientific">Limisphaera ngatamarikiensis</name>
    <dbReference type="NCBI Taxonomy" id="1324935"/>
    <lineage>
        <taxon>Bacteria</taxon>
        <taxon>Pseudomonadati</taxon>
        <taxon>Verrucomicrobiota</taxon>
        <taxon>Verrucomicrobiia</taxon>
        <taxon>Limisphaerales</taxon>
        <taxon>Limisphaeraceae</taxon>
        <taxon>Limisphaera</taxon>
    </lineage>
</organism>
<dbReference type="InterPro" id="IPR008979">
    <property type="entry name" value="Galactose-bd-like_sf"/>
</dbReference>
<sequence length="1100" mass="125400">MRSVRIRPRPPAHPVSPLPSRHRNQWVVALGCLCIAAGAALAAARPLRIVDLRCETRVNPCGVDTPNPLLSWRLESDQFHVLLTAYQIQAASTPERLRRGQPDLWDTGRVESDQSTWVPYEGKPLASHQQVWWRVRVWDNHHNVSPWSQPATWTMGILDPAEWRAQWIGKPGCLTTNRLEQTSWIWHPEVTDFLHAPAGTNWFRLVVTLPPDRRIVRAVFEYTGDNECRGWLNGLDLGARRNNPQRVKWNDITTRLEPGHNYVFGLTGANFENGKPAGVVGRIWIEFDSGPPLVIPTDSRWKTSPREEPGWDRPDFDDRHWQPARVLGPAGMSPWGDTFTAEDRRLPARWLRKEFVIQRPVRRALVHWSGLGLSELYLNGRRVGDAVLSPALSHYEKRVYYLSHEVTHLIRTGTNTLGVVLGNGRFYADRSRIYAGTVSYGFPQLILHLRLEHTDGSVSEIVSDESWRLTDQGPIRANSEFDGEEYDARLELHGWDLPGYDDRSWEPARLMPAPAGRLMAQPIEPIRVTQELQPVAITQPQPGVFIFDFGQNLVGWCRLRVRGPRGTTVQLRHAERLRPDGLLDMANLRGARQTDRYTLRGNGWETYQPRFTYHGFRYVELTGYPGQPDLNTLTACVVHDDLERTGEFASSHPLLNRIYQNVTWGLRGNYRSIPTDCPQRDERQGWLGDRSEECAGEAHIFNVVALYRKWLHDIMDAQRPSGSLPDVAPPYWPIYSDNVTWPSTLIIAPGVLHRQYGDPRLLREIYPAAARWIRYMSGFVTNGLIERDSYGDWCVPPEDPRLIHSRDPARRTDPTLIATAYFIQNLRLMARYARLLGRPEQEANAWEEQAQTMARAFHQHFYDPEHGRYDNGTQTSCLLPLAFNLVPETERPRVSATLIHNIEVLNHGHLATGLIGCQHLMRTLTRIGRPDLAFRIATQTNYPGWGYMVRQGASTIWELWNGDTAEPGMNSGNHVMLVGDLVLWLYEHLAGIAPDDDAPGYKRLLMSPHPVPGLAWVKARRLTPYGLVRSEWHQTATEFVWDITIPPNTTARIEPPTRNPSRIRVNGLPPDQAPGVLQFQPDPTRPFLIVGSGQYHILCP</sequence>
<dbReference type="SUPFAM" id="SSF48208">
    <property type="entry name" value="Six-hairpin glycosidases"/>
    <property type="match status" value="1"/>
</dbReference>
<dbReference type="InterPro" id="IPR008928">
    <property type="entry name" value="6-hairpin_glycosidase_sf"/>
</dbReference>
<accession>A0A6M1RZI0</accession>
<evidence type="ECO:0000256" key="3">
    <source>
        <dbReference type="ARBA" id="ARBA00022801"/>
    </source>
</evidence>
<dbReference type="EMBL" id="JAAKYA010000022">
    <property type="protein sequence ID" value="NGO38540.1"/>
    <property type="molecule type" value="Genomic_DNA"/>
</dbReference>
<evidence type="ECO:0000259" key="7">
    <source>
        <dbReference type="Pfam" id="PF17389"/>
    </source>
</evidence>
<dbReference type="AlphaFoldDB" id="A0A6M1RZI0"/>
<evidence type="ECO:0000313" key="10">
    <source>
        <dbReference type="Proteomes" id="UP000477311"/>
    </source>
</evidence>
<dbReference type="PANTHER" id="PTHR33307:SF6">
    <property type="entry name" value="ALPHA-RHAMNOSIDASE (EUROFUNG)-RELATED"/>
    <property type="match status" value="1"/>
</dbReference>
<dbReference type="Gene3D" id="2.60.120.260">
    <property type="entry name" value="Galactose-binding domain-like"/>
    <property type="match status" value="3"/>
</dbReference>
<feature type="domain" description="Alpha-L-rhamnosidase concanavalin-like" evidence="5">
    <location>
        <begin position="540"/>
        <end position="639"/>
    </location>
</feature>
<evidence type="ECO:0000259" key="6">
    <source>
        <dbReference type="Pfam" id="PF08531"/>
    </source>
</evidence>
<feature type="domain" description="Alpha-L-rhamnosidase C-terminal" evidence="8">
    <location>
        <begin position="991"/>
        <end position="1062"/>
    </location>
</feature>
<evidence type="ECO:0000259" key="5">
    <source>
        <dbReference type="Pfam" id="PF05592"/>
    </source>
</evidence>
<dbReference type="EC" id="3.2.1.40" evidence="2"/>
<dbReference type="InterPro" id="IPR013783">
    <property type="entry name" value="Ig-like_fold"/>
</dbReference>
<dbReference type="Gene3D" id="2.60.420.10">
    <property type="entry name" value="Maltose phosphorylase, domain 3"/>
    <property type="match status" value="1"/>
</dbReference>
<dbReference type="Proteomes" id="UP000477311">
    <property type="component" value="Unassembled WGS sequence"/>
</dbReference>
<dbReference type="Pfam" id="PF17390">
    <property type="entry name" value="Bac_rhamnosid_C"/>
    <property type="match status" value="1"/>
</dbReference>
<gene>
    <name evidence="9" type="ORF">G4L39_03885</name>
</gene>
<evidence type="ECO:0000313" key="9">
    <source>
        <dbReference type="EMBL" id="NGO38540.1"/>
    </source>
</evidence>
<dbReference type="GO" id="GO:0030596">
    <property type="term" value="F:alpha-L-rhamnosidase activity"/>
    <property type="evidence" value="ECO:0007669"/>
    <property type="project" value="UniProtKB-EC"/>
</dbReference>
<dbReference type="Pfam" id="PF05592">
    <property type="entry name" value="Bac_rhamnosid"/>
    <property type="match status" value="1"/>
</dbReference>
<dbReference type="InterPro" id="IPR008902">
    <property type="entry name" value="Rhamnosid_concanavalin"/>
</dbReference>
<dbReference type="Gene3D" id="2.60.40.10">
    <property type="entry name" value="Immunoglobulins"/>
    <property type="match status" value="1"/>
</dbReference>
<proteinExistence type="predicted"/>
<dbReference type="PIRSF" id="PIRSF010631">
    <property type="entry name" value="A-rhamnsds"/>
    <property type="match status" value="1"/>
</dbReference>
<dbReference type="Gene3D" id="1.50.10.10">
    <property type="match status" value="1"/>
</dbReference>
<dbReference type="PANTHER" id="PTHR33307">
    <property type="entry name" value="ALPHA-RHAMNOSIDASE (EUROFUNG)"/>
    <property type="match status" value="1"/>
</dbReference>
<dbReference type="InterPro" id="IPR012341">
    <property type="entry name" value="6hp_glycosidase-like_sf"/>
</dbReference>
<dbReference type="Pfam" id="PF25788">
    <property type="entry name" value="Ig_Rha78A_N"/>
    <property type="match status" value="1"/>
</dbReference>